<organism evidence="3 4">
    <name type="scientific">Candidatus Neomicrothrix subdominans</name>
    <dbReference type="NCBI Taxonomy" id="2954438"/>
    <lineage>
        <taxon>Bacteria</taxon>
        <taxon>Bacillati</taxon>
        <taxon>Actinomycetota</taxon>
        <taxon>Acidimicrobiia</taxon>
        <taxon>Acidimicrobiales</taxon>
        <taxon>Microthrixaceae</taxon>
        <taxon>Candidatus Neomicrothrix</taxon>
    </lineage>
</organism>
<keyword evidence="1" id="KW-1188">Viral release from host cell</keyword>
<dbReference type="NCBIfam" id="TIGR01760">
    <property type="entry name" value="tape_meas_TP901"/>
    <property type="match status" value="1"/>
</dbReference>
<evidence type="ECO:0000259" key="2">
    <source>
        <dbReference type="Pfam" id="PF10145"/>
    </source>
</evidence>
<dbReference type="PANTHER" id="PTHR37813:SF1">
    <property type="entry name" value="FELS-2 PROPHAGE PROTEIN"/>
    <property type="match status" value="1"/>
</dbReference>
<evidence type="ECO:0000256" key="1">
    <source>
        <dbReference type="ARBA" id="ARBA00022612"/>
    </source>
</evidence>
<name>A0A936NBN7_9ACTN</name>
<dbReference type="Proteomes" id="UP000727993">
    <property type="component" value="Unassembled WGS sequence"/>
</dbReference>
<dbReference type="Pfam" id="PF10145">
    <property type="entry name" value="PhageMin_Tail"/>
    <property type="match status" value="1"/>
</dbReference>
<dbReference type="AlphaFoldDB" id="A0A936NBN7"/>
<gene>
    <name evidence="3" type="ORF">IPN02_07715</name>
</gene>
<sequence>MATDTAGAVDVTVLPDGKGFSPALRTLLTKAEQTHKAEIQIEPELARGFKSRLGKMVAAQNSLVDAEVTFSPELAKRSAQMLTADAKALNARIKPVLTFDVELQRGASQELKSAGMLAGQKAKPSLTFDVDLQAGAAQELKTAAVLASKKSKPSLAFDVDLQTGSAAELKAEARALSQRLSGSVPIKFDVALVSGAATQLKTQVKALATRLSGDTAVKFDVGIASGSVAPLRAEAKAFAARVNPVGKLFFVPTLQPGSAGQLRAKAVALGQQVDVPLGAEMRTGAVPLAKAKAQAAARAGKAVDVPLDADSPALAVKLKTIAASLSNKFSIDMNLRADTTQLAASMGAASAGGSGGLMMGALAGGAAVGLPAIASAGLFGASAKKSADFTEALADLKGTAGATDAQMKLLEAQALDLGASTAFSASEVVTAQIELIKAGVGLGDVLGGAVPGALGLAGAGALDLGVAAEITSNQLNAFGLKGKDATFAADVLAAGANKSSTDVEGLGLGLSQSALGANSFGISMEETVGALSMFSQQSLEGSDAGTSFKTMLQRLVPATRKQGEQAERLGLSFFDSKGEFIGLAESAQAMQDAFGDLTPEMRAAEMQAWFGTDAIRAANILYNEGAEGVNKWTDAVADSGYATELAKTKLDNIKGDLEQLGGEFETAALIAGGAAMPELRGEH</sequence>
<protein>
    <submittedName>
        <fullName evidence="3">Phage tail tape measure protein</fullName>
    </submittedName>
</protein>
<comment type="caution">
    <text evidence="3">The sequence shown here is derived from an EMBL/GenBank/DDBJ whole genome shotgun (WGS) entry which is preliminary data.</text>
</comment>
<accession>A0A936NBN7</accession>
<evidence type="ECO:0000313" key="3">
    <source>
        <dbReference type="EMBL" id="MBK9296716.1"/>
    </source>
</evidence>
<dbReference type="EMBL" id="JADJZA010000005">
    <property type="protein sequence ID" value="MBK9296716.1"/>
    <property type="molecule type" value="Genomic_DNA"/>
</dbReference>
<dbReference type="InterPro" id="IPR010090">
    <property type="entry name" value="Phage_tape_meas"/>
</dbReference>
<dbReference type="PANTHER" id="PTHR37813">
    <property type="entry name" value="FELS-2 PROPHAGE PROTEIN"/>
    <property type="match status" value="1"/>
</dbReference>
<feature type="domain" description="Phage tail tape measure protein" evidence="2">
    <location>
        <begin position="412"/>
        <end position="611"/>
    </location>
</feature>
<proteinExistence type="predicted"/>
<reference evidence="3 4" key="1">
    <citation type="submission" date="2020-10" db="EMBL/GenBank/DDBJ databases">
        <title>Connecting structure to function with the recovery of over 1000 high-quality activated sludge metagenome-assembled genomes encoding full-length rRNA genes using long-read sequencing.</title>
        <authorList>
            <person name="Singleton C.M."/>
            <person name="Petriglieri F."/>
            <person name="Kristensen J.M."/>
            <person name="Kirkegaard R.H."/>
            <person name="Michaelsen T.Y."/>
            <person name="Andersen M.H."/>
            <person name="Karst S.M."/>
            <person name="Dueholm M.S."/>
            <person name="Nielsen P.H."/>
            <person name="Albertsen M."/>
        </authorList>
    </citation>
    <scope>NUCLEOTIDE SEQUENCE [LARGE SCALE GENOMIC DNA]</scope>
    <source>
        <strain evidence="3">Lyne_18-Q3-R50-59_MAXAC.006</strain>
    </source>
</reference>
<evidence type="ECO:0000313" key="4">
    <source>
        <dbReference type="Proteomes" id="UP000727993"/>
    </source>
</evidence>